<evidence type="ECO:0000256" key="3">
    <source>
        <dbReference type="ARBA" id="ARBA00022491"/>
    </source>
</evidence>
<dbReference type="GO" id="GO:0048513">
    <property type="term" value="P:animal organ development"/>
    <property type="evidence" value="ECO:0007669"/>
    <property type="project" value="UniProtKB-ARBA"/>
</dbReference>
<evidence type="ECO:0000256" key="5">
    <source>
        <dbReference type="ARBA" id="ARBA00022902"/>
    </source>
</evidence>
<comment type="subcellular location">
    <subcellularLocation>
        <location evidence="1">Nucleus</location>
    </subcellularLocation>
</comment>
<dbReference type="GO" id="GO:0045596">
    <property type="term" value="P:negative regulation of cell differentiation"/>
    <property type="evidence" value="ECO:0007669"/>
    <property type="project" value="UniProtKB-ARBA"/>
</dbReference>
<name>A0A8T2NJB4_9TELE</name>
<keyword evidence="5" id="KW-0524">Neurogenesis</keyword>
<accession>A0A8T2NJB4</accession>
<dbReference type="GO" id="GO:0097150">
    <property type="term" value="P:neuronal stem cell population maintenance"/>
    <property type="evidence" value="ECO:0007669"/>
    <property type="project" value="UniProtKB-ARBA"/>
</dbReference>
<dbReference type="GO" id="GO:0006355">
    <property type="term" value="P:regulation of DNA-templated transcription"/>
    <property type="evidence" value="ECO:0007669"/>
    <property type="project" value="InterPro"/>
</dbReference>
<evidence type="ECO:0000256" key="1">
    <source>
        <dbReference type="ARBA" id="ARBA00004123"/>
    </source>
</evidence>
<dbReference type="FunFam" id="4.10.280.10:FF:000033">
    <property type="entry name" value="Transcription factor HES-5"/>
    <property type="match status" value="1"/>
</dbReference>
<dbReference type="SMART" id="SM00353">
    <property type="entry name" value="HLH"/>
    <property type="match status" value="1"/>
</dbReference>
<dbReference type="Pfam" id="PF00010">
    <property type="entry name" value="HLH"/>
    <property type="match status" value="1"/>
</dbReference>
<evidence type="ECO:0000313" key="18">
    <source>
        <dbReference type="Proteomes" id="UP000824540"/>
    </source>
</evidence>
<feature type="compositionally biased region" description="Polar residues" evidence="14">
    <location>
        <begin position="167"/>
        <end position="178"/>
    </location>
</feature>
<gene>
    <name evidence="17" type="ORF">JZ751_028358</name>
</gene>
<keyword evidence="2" id="KW-0217">Developmental protein</keyword>
<evidence type="ECO:0000256" key="7">
    <source>
        <dbReference type="ARBA" id="ARBA00023125"/>
    </source>
</evidence>
<keyword evidence="3" id="KW-0678">Repressor</keyword>
<dbReference type="CDD" id="cd11461">
    <property type="entry name" value="bHLH-O_HES5"/>
    <property type="match status" value="1"/>
</dbReference>
<comment type="function">
    <text evidence="11">Transcriptional repressor of genes that require a bHLH protein for their transcription. Plays an important role as neurogenesis negative regulator.</text>
</comment>
<feature type="domain" description="BHLH" evidence="15">
    <location>
        <begin position="49"/>
        <end position="105"/>
    </location>
</feature>
<keyword evidence="9" id="KW-0539">Nucleus</keyword>
<comment type="subunit">
    <text evidence="10">Transcription repression requires formation of a complex with a corepressor protein of the Groucho/TLE family.</text>
</comment>
<keyword evidence="4" id="KW-0221">Differentiation</keyword>
<sequence length="187" mass="21323">MKGATVVGEVSAIDWGTCESHSTVLPQRHKPLDFNQNGTLLLQHRLHQHQDLRKPVVEKMRRDRINNCIEQLKSLLETEFRRRDPNAKLEKADVLEMTVSFLKQQLQPQPALSQKGYSDGYSQCFRETLRFLSASSKGNVAFQQLYHLHSTQVAAKKLCTTAPAVSKRSSTPARQSMGTDLPLWRPW</sequence>
<dbReference type="Gene3D" id="4.10.280.10">
    <property type="entry name" value="Helix-loop-helix DNA-binding domain"/>
    <property type="match status" value="1"/>
</dbReference>
<evidence type="ECO:0000256" key="10">
    <source>
        <dbReference type="ARBA" id="ARBA00023791"/>
    </source>
</evidence>
<evidence type="ECO:0000256" key="14">
    <source>
        <dbReference type="SAM" id="MobiDB-lite"/>
    </source>
</evidence>
<keyword evidence="18" id="KW-1185">Reference proteome</keyword>
<reference evidence="17" key="1">
    <citation type="thesis" date="2021" institute="BYU ScholarsArchive" country="Provo, UT, USA">
        <title>Applications of and Algorithms for Genome Assembly and Genomic Analyses with an Emphasis on Marine Teleosts.</title>
        <authorList>
            <person name="Pickett B.D."/>
        </authorList>
    </citation>
    <scope>NUCLEOTIDE SEQUENCE</scope>
    <source>
        <strain evidence="17">HI-2016</strain>
    </source>
</reference>
<comment type="caution">
    <text evidence="17">The sequence shown here is derived from an EMBL/GenBank/DDBJ whole genome shotgun (WGS) entry which is preliminary data.</text>
</comment>
<evidence type="ECO:0000256" key="4">
    <source>
        <dbReference type="ARBA" id="ARBA00022782"/>
    </source>
</evidence>
<dbReference type="PANTHER" id="PTHR10985">
    <property type="entry name" value="BASIC HELIX-LOOP-HELIX TRANSCRIPTION FACTOR, HES-RELATED"/>
    <property type="match status" value="1"/>
</dbReference>
<protein>
    <recommendedName>
        <fullName evidence="12">Transcription factor HES-5</fullName>
    </recommendedName>
    <alternativeName>
        <fullName evidence="13">Hairy and enhancer of split 5</fullName>
    </alternativeName>
</protein>
<evidence type="ECO:0000256" key="12">
    <source>
        <dbReference type="ARBA" id="ARBA00072975"/>
    </source>
</evidence>
<evidence type="ECO:0000259" key="15">
    <source>
        <dbReference type="PROSITE" id="PS50888"/>
    </source>
</evidence>
<evidence type="ECO:0000256" key="8">
    <source>
        <dbReference type="ARBA" id="ARBA00023163"/>
    </source>
</evidence>
<dbReference type="InterPro" id="IPR050370">
    <property type="entry name" value="HES_HEY"/>
</dbReference>
<feature type="domain" description="Orange" evidence="16">
    <location>
        <begin position="117"/>
        <end position="148"/>
    </location>
</feature>
<dbReference type="InterPro" id="IPR036638">
    <property type="entry name" value="HLH_DNA-bd_sf"/>
</dbReference>
<evidence type="ECO:0000256" key="11">
    <source>
        <dbReference type="ARBA" id="ARBA00060201"/>
    </source>
</evidence>
<dbReference type="InterPro" id="IPR003650">
    <property type="entry name" value="Orange_dom"/>
</dbReference>
<dbReference type="PROSITE" id="PS50888">
    <property type="entry name" value="BHLH"/>
    <property type="match status" value="1"/>
</dbReference>
<dbReference type="SUPFAM" id="SSF47459">
    <property type="entry name" value="HLH, helix-loop-helix DNA-binding domain"/>
    <property type="match status" value="1"/>
</dbReference>
<evidence type="ECO:0000313" key="17">
    <source>
        <dbReference type="EMBL" id="KAG9337708.1"/>
    </source>
</evidence>
<evidence type="ECO:0000256" key="9">
    <source>
        <dbReference type="ARBA" id="ARBA00023242"/>
    </source>
</evidence>
<dbReference type="GO" id="GO:0003677">
    <property type="term" value="F:DNA binding"/>
    <property type="evidence" value="ECO:0007669"/>
    <property type="project" value="UniProtKB-KW"/>
</dbReference>
<feature type="region of interest" description="Disordered" evidence="14">
    <location>
        <begin position="164"/>
        <end position="187"/>
    </location>
</feature>
<dbReference type="AlphaFoldDB" id="A0A8T2NJB4"/>
<keyword evidence="7" id="KW-0238">DNA-binding</keyword>
<evidence type="ECO:0000259" key="16">
    <source>
        <dbReference type="PROSITE" id="PS51054"/>
    </source>
</evidence>
<dbReference type="GO" id="GO:0005634">
    <property type="term" value="C:nucleus"/>
    <property type="evidence" value="ECO:0007669"/>
    <property type="project" value="UniProtKB-SubCell"/>
</dbReference>
<evidence type="ECO:0000256" key="2">
    <source>
        <dbReference type="ARBA" id="ARBA00022473"/>
    </source>
</evidence>
<organism evidence="17 18">
    <name type="scientific">Albula glossodonta</name>
    <name type="common">roundjaw bonefish</name>
    <dbReference type="NCBI Taxonomy" id="121402"/>
    <lineage>
        <taxon>Eukaryota</taxon>
        <taxon>Metazoa</taxon>
        <taxon>Chordata</taxon>
        <taxon>Craniata</taxon>
        <taxon>Vertebrata</taxon>
        <taxon>Euteleostomi</taxon>
        <taxon>Actinopterygii</taxon>
        <taxon>Neopterygii</taxon>
        <taxon>Teleostei</taxon>
        <taxon>Albuliformes</taxon>
        <taxon>Albulidae</taxon>
        <taxon>Albula</taxon>
    </lineage>
</organism>
<dbReference type="Proteomes" id="UP000824540">
    <property type="component" value="Unassembled WGS sequence"/>
</dbReference>
<evidence type="ECO:0000256" key="13">
    <source>
        <dbReference type="ARBA" id="ARBA00081413"/>
    </source>
</evidence>
<dbReference type="InterPro" id="IPR011598">
    <property type="entry name" value="bHLH_dom"/>
</dbReference>
<keyword evidence="8" id="KW-0804">Transcription</keyword>
<proteinExistence type="predicted"/>
<dbReference type="GO" id="GO:0046983">
    <property type="term" value="F:protein dimerization activity"/>
    <property type="evidence" value="ECO:0007669"/>
    <property type="project" value="InterPro"/>
</dbReference>
<keyword evidence="6" id="KW-0805">Transcription regulation</keyword>
<dbReference type="GO" id="GO:0007399">
    <property type="term" value="P:nervous system development"/>
    <property type="evidence" value="ECO:0007669"/>
    <property type="project" value="UniProtKB-KW"/>
</dbReference>
<dbReference type="GO" id="GO:0030154">
    <property type="term" value="P:cell differentiation"/>
    <property type="evidence" value="ECO:0007669"/>
    <property type="project" value="UniProtKB-KW"/>
</dbReference>
<dbReference type="PROSITE" id="PS51054">
    <property type="entry name" value="ORANGE"/>
    <property type="match status" value="1"/>
</dbReference>
<evidence type="ECO:0000256" key="6">
    <source>
        <dbReference type="ARBA" id="ARBA00023015"/>
    </source>
</evidence>
<dbReference type="EMBL" id="JAFBMS010000082">
    <property type="protein sequence ID" value="KAG9337708.1"/>
    <property type="molecule type" value="Genomic_DNA"/>
</dbReference>
<dbReference type="OrthoDB" id="6085656at2759"/>